<accession>C5G0X7</accession>
<reference evidence="2" key="1">
    <citation type="journal article" date="2012" name="MBio">
        <title>Comparative genome analysis of Trichophyton rubrum and related dermatophytes reveals candidate genes involved in infection.</title>
        <authorList>
            <person name="Martinez D.A."/>
            <person name="Oliver B.G."/>
            <person name="Graeser Y."/>
            <person name="Goldberg J.M."/>
            <person name="Li W."/>
            <person name="Martinez-Rossi N.M."/>
            <person name="Monod M."/>
            <person name="Shelest E."/>
            <person name="Barton R.C."/>
            <person name="Birch E."/>
            <person name="Brakhage A.A."/>
            <person name="Chen Z."/>
            <person name="Gurr S.J."/>
            <person name="Heiman D."/>
            <person name="Heitman J."/>
            <person name="Kosti I."/>
            <person name="Rossi A."/>
            <person name="Saif S."/>
            <person name="Samalova M."/>
            <person name="Saunders C.W."/>
            <person name="Shea T."/>
            <person name="Summerbell R.C."/>
            <person name="Xu J."/>
            <person name="Young S."/>
            <person name="Zeng Q."/>
            <person name="Birren B.W."/>
            <person name="Cuomo C.A."/>
            <person name="White T.C."/>
        </authorList>
    </citation>
    <scope>NUCLEOTIDE SEQUENCE [LARGE SCALE GENOMIC DNA]</scope>
    <source>
        <strain evidence="2">ATCC MYA-4605 / CBS 113480</strain>
    </source>
</reference>
<evidence type="ECO:0000313" key="2">
    <source>
        <dbReference type="Proteomes" id="UP000002035"/>
    </source>
</evidence>
<dbReference type="Proteomes" id="UP000002035">
    <property type="component" value="Unassembled WGS sequence"/>
</dbReference>
<dbReference type="EMBL" id="DS995709">
    <property type="protein sequence ID" value="EEQ35780.1"/>
    <property type="molecule type" value="Genomic_DNA"/>
</dbReference>
<dbReference type="HOGENOM" id="CLU_1686138_0_0_1"/>
<protein>
    <submittedName>
        <fullName evidence="1">Uncharacterized protein</fullName>
    </submittedName>
</protein>
<keyword evidence="2" id="KW-1185">Reference proteome</keyword>
<name>C5G0X7_ARTOC</name>
<dbReference type="GeneID" id="9224102"/>
<gene>
    <name evidence="1" type="ORF">MCYG_08599</name>
</gene>
<proteinExistence type="predicted"/>
<dbReference type="AlphaFoldDB" id="C5G0X7"/>
<sequence length="156" mass="17115">MSLLAVFVYPFSHTRNYRTNRISYQSQVHHYQLLPSTSTANPALPRKAVKMCQRSHVDSNDDQRTSFPITLLGWNWATSATVRTARVAQPSPSTATTIIGWSISESASPRGRAATNCLVLEAESRESPSIGRASRRSLGKCGLTGITMEIMDGDAM</sequence>
<evidence type="ECO:0000313" key="1">
    <source>
        <dbReference type="EMBL" id="EEQ35780.1"/>
    </source>
</evidence>
<organism evidence="1 2">
    <name type="scientific">Arthroderma otae (strain ATCC MYA-4605 / CBS 113480)</name>
    <name type="common">Microsporum canis</name>
    <dbReference type="NCBI Taxonomy" id="554155"/>
    <lineage>
        <taxon>Eukaryota</taxon>
        <taxon>Fungi</taxon>
        <taxon>Dikarya</taxon>
        <taxon>Ascomycota</taxon>
        <taxon>Pezizomycotina</taxon>
        <taxon>Eurotiomycetes</taxon>
        <taxon>Eurotiomycetidae</taxon>
        <taxon>Onygenales</taxon>
        <taxon>Arthrodermataceae</taxon>
        <taxon>Microsporum</taxon>
    </lineage>
</organism>
<dbReference type="VEuPathDB" id="FungiDB:MCYG_08599"/>
<dbReference type="RefSeq" id="XP_002842768.1">
    <property type="nucleotide sequence ID" value="XM_002842722.1"/>
</dbReference>